<gene>
    <name evidence="2" type="ORF">EL26_16550</name>
</gene>
<dbReference type="Proteomes" id="UP000027931">
    <property type="component" value="Unassembled WGS sequence"/>
</dbReference>
<dbReference type="InterPro" id="IPR018392">
    <property type="entry name" value="LysM"/>
</dbReference>
<keyword evidence="3" id="KW-1185">Reference proteome</keyword>
<dbReference type="PANTHER" id="PTHR33734:SF22">
    <property type="entry name" value="MEMBRANE-BOUND LYTIC MUREIN TRANSGLYCOSYLASE D"/>
    <property type="match status" value="1"/>
</dbReference>
<dbReference type="PANTHER" id="PTHR33734">
    <property type="entry name" value="LYSM DOMAIN-CONTAINING GPI-ANCHORED PROTEIN 2"/>
    <property type="match status" value="1"/>
</dbReference>
<dbReference type="Pfam" id="PF01476">
    <property type="entry name" value="LysM"/>
    <property type="match status" value="2"/>
</dbReference>
<proteinExistence type="predicted"/>
<evidence type="ECO:0000313" key="3">
    <source>
        <dbReference type="Proteomes" id="UP000027931"/>
    </source>
</evidence>
<reference evidence="2 3" key="1">
    <citation type="journal article" date="2013" name="Int. J. Syst. Evol. Microbiol.">
        <title>Tumebacillus flagellatus sp. nov., an alpha-amylase/pullulanase-producing bacterium isolated from cassava wastewater.</title>
        <authorList>
            <person name="Wang Q."/>
            <person name="Xie N."/>
            <person name="Qin Y."/>
            <person name="Shen N."/>
            <person name="Zhu J."/>
            <person name="Mi H."/>
            <person name="Huang R."/>
        </authorList>
    </citation>
    <scope>NUCLEOTIDE SEQUENCE [LARGE SCALE GENOMIC DNA]</scope>
    <source>
        <strain evidence="2 3">GST4</strain>
    </source>
</reference>
<dbReference type="GO" id="GO:0008932">
    <property type="term" value="F:lytic endotransglycosylase activity"/>
    <property type="evidence" value="ECO:0007669"/>
    <property type="project" value="TreeGrafter"/>
</dbReference>
<dbReference type="eggNOG" id="COG1388">
    <property type="taxonomic scope" value="Bacteria"/>
</dbReference>
<dbReference type="OrthoDB" id="2033517at2"/>
<dbReference type="SMART" id="SM00257">
    <property type="entry name" value="LysM"/>
    <property type="match status" value="2"/>
</dbReference>
<sequence length="354" mass="39479">MKVYTVQKGDSMWKISKMWNVPLDQLVAANPQIANPDQIDVGMQINIPGAGAPVEEMTKEELTAPVAPQAEVEEAVPAPEAPAVPAPAPAPAPAPVEQAYPSVPKWEGLWKYVVKHGDDVMKIAKQVGVTIEMLKAANPQLAHTLHLDKIYPGQVLNIPSSGMKPKSNPGMTKEQMTAPMVPVAPVAPVAPLSTKEQLTSPKELVTMEKTITPPPMPIEMPMPTPIAPHIDLNLQYAPHKDSHNQTNVNWQLQNIKAAQQQMAAPQMVSPQAIQPHEHHYMVHHPMVMMYIPVSTKHKHKKKCHKKCHKCSSHHKHHYYMHPHDEHIHHQMLMASMINQQTIGMQPKTFYRDED</sequence>
<dbReference type="RefSeq" id="WP_038090951.1">
    <property type="nucleotide sequence ID" value="NZ_JMIR01000025.1"/>
</dbReference>
<dbReference type="CDD" id="cd00118">
    <property type="entry name" value="LysM"/>
    <property type="match status" value="2"/>
</dbReference>
<evidence type="ECO:0000259" key="1">
    <source>
        <dbReference type="PROSITE" id="PS51782"/>
    </source>
</evidence>
<dbReference type="SUPFAM" id="SSF54106">
    <property type="entry name" value="LysM domain"/>
    <property type="match status" value="2"/>
</dbReference>
<dbReference type="PROSITE" id="PS51782">
    <property type="entry name" value="LYSM"/>
    <property type="match status" value="2"/>
</dbReference>
<name>A0A074LMC0_9BACL</name>
<dbReference type="STRING" id="1157490.EL26_16550"/>
<dbReference type="EMBL" id="JMIR01000025">
    <property type="protein sequence ID" value="KEO82259.1"/>
    <property type="molecule type" value="Genomic_DNA"/>
</dbReference>
<evidence type="ECO:0000313" key="2">
    <source>
        <dbReference type="EMBL" id="KEO82259.1"/>
    </source>
</evidence>
<feature type="domain" description="LysM" evidence="1">
    <location>
        <begin position="2"/>
        <end position="47"/>
    </location>
</feature>
<dbReference type="InterPro" id="IPR036779">
    <property type="entry name" value="LysM_dom_sf"/>
</dbReference>
<comment type="caution">
    <text evidence="2">The sequence shown here is derived from an EMBL/GenBank/DDBJ whole genome shotgun (WGS) entry which is preliminary data.</text>
</comment>
<dbReference type="AlphaFoldDB" id="A0A074LMC0"/>
<feature type="domain" description="LysM" evidence="1">
    <location>
        <begin position="110"/>
        <end position="158"/>
    </location>
</feature>
<organism evidence="2 3">
    <name type="scientific">Tumebacillus flagellatus</name>
    <dbReference type="NCBI Taxonomy" id="1157490"/>
    <lineage>
        <taxon>Bacteria</taxon>
        <taxon>Bacillati</taxon>
        <taxon>Bacillota</taxon>
        <taxon>Bacilli</taxon>
        <taxon>Bacillales</taxon>
        <taxon>Alicyclobacillaceae</taxon>
        <taxon>Tumebacillus</taxon>
    </lineage>
</organism>
<dbReference type="Gene3D" id="3.10.350.10">
    <property type="entry name" value="LysM domain"/>
    <property type="match status" value="2"/>
</dbReference>
<protein>
    <recommendedName>
        <fullName evidence="1">LysM domain-containing protein</fullName>
    </recommendedName>
</protein>
<accession>A0A074LMC0</accession>